<accession>A0A6J4VFM5</accession>
<evidence type="ECO:0000256" key="1">
    <source>
        <dbReference type="SAM" id="MobiDB-lite"/>
    </source>
</evidence>
<name>A0A6J4VFM5_9BACT</name>
<protein>
    <submittedName>
        <fullName evidence="2">Uncharacterized protein</fullName>
    </submittedName>
</protein>
<feature type="compositionally biased region" description="Basic and acidic residues" evidence="1">
    <location>
        <begin position="37"/>
        <end position="52"/>
    </location>
</feature>
<gene>
    <name evidence="2" type="ORF">AVDCRST_MAG19-3559</name>
</gene>
<proteinExistence type="predicted"/>
<evidence type="ECO:0000313" key="2">
    <source>
        <dbReference type="EMBL" id="CAA9577678.1"/>
    </source>
</evidence>
<feature type="compositionally biased region" description="Basic and acidic residues" evidence="1">
    <location>
        <begin position="108"/>
        <end position="128"/>
    </location>
</feature>
<feature type="compositionally biased region" description="Pro residues" evidence="1">
    <location>
        <begin position="1"/>
        <end position="16"/>
    </location>
</feature>
<feature type="compositionally biased region" description="Low complexity" evidence="1">
    <location>
        <begin position="84"/>
        <end position="101"/>
    </location>
</feature>
<feature type="non-terminal residue" evidence="2">
    <location>
        <position position="1"/>
    </location>
</feature>
<feature type="non-terminal residue" evidence="2">
    <location>
        <position position="128"/>
    </location>
</feature>
<organism evidence="2">
    <name type="scientific">uncultured Thermomicrobiales bacterium</name>
    <dbReference type="NCBI Taxonomy" id="1645740"/>
    <lineage>
        <taxon>Bacteria</taxon>
        <taxon>Pseudomonadati</taxon>
        <taxon>Thermomicrobiota</taxon>
        <taxon>Thermomicrobia</taxon>
        <taxon>Thermomicrobiales</taxon>
        <taxon>environmental samples</taxon>
    </lineage>
</organism>
<sequence>EARRYPPPGPRPPPGQHRPHGLLHRLRPRLPGPGRPGADRPCPRRRPPDPARRPPRRPRRVADRPRPDRHRGARCQPRSGRRGGLPPRRCAARARFSPGAEAPRRRRPGDGPHRRYDAVRERDPRLGV</sequence>
<dbReference type="EMBL" id="CADCWL010000200">
    <property type="protein sequence ID" value="CAA9577678.1"/>
    <property type="molecule type" value="Genomic_DNA"/>
</dbReference>
<feature type="region of interest" description="Disordered" evidence="1">
    <location>
        <begin position="1"/>
        <end position="128"/>
    </location>
</feature>
<feature type="compositionally biased region" description="Basic residues" evidence="1">
    <location>
        <begin position="17"/>
        <end position="28"/>
    </location>
</feature>
<dbReference type="AlphaFoldDB" id="A0A6J4VFM5"/>
<reference evidence="2" key="1">
    <citation type="submission" date="2020-02" db="EMBL/GenBank/DDBJ databases">
        <authorList>
            <person name="Meier V. D."/>
        </authorList>
    </citation>
    <scope>NUCLEOTIDE SEQUENCE</scope>
    <source>
        <strain evidence="2">AVDCRST_MAG19</strain>
    </source>
</reference>